<accession>A0ABN8HZQ6</accession>
<proteinExistence type="predicted"/>
<gene>
    <name evidence="1" type="ORF">IPOD504_LOCUS4843</name>
</gene>
<feature type="non-terminal residue" evidence="1">
    <location>
        <position position="126"/>
    </location>
</feature>
<keyword evidence="2" id="KW-1185">Reference proteome</keyword>
<name>A0ABN8HZQ6_9NEOP</name>
<reference evidence="1" key="1">
    <citation type="submission" date="2022-03" db="EMBL/GenBank/DDBJ databases">
        <authorList>
            <person name="Martin H S."/>
        </authorList>
    </citation>
    <scope>NUCLEOTIDE SEQUENCE</scope>
</reference>
<sequence>MCAGDGLLSRRASRLRQPLARVRQSPRPVADALAFGANHTERAGGSSRGHTRVRLYLKRVEVHFGAAGRSRACLFSPSVGCARPEAGRAPMEVSHATRRVSGEGGMLIIYRLVTFLRVRVKYVAML</sequence>
<organism evidence="1 2">
    <name type="scientific">Iphiclides podalirius</name>
    <name type="common">scarce swallowtail</name>
    <dbReference type="NCBI Taxonomy" id="110791"/>
    <lineage>
        <taxon>Eukaryota</taxon>
        <taxon>Metazoa</taxon>
        <taxon>Ecdysozoa</taxon>
        <taxon>Arthropoda</taxon>
        <taxon>Hexapoda</taxon>
        <taxon>Insecta</taxon>
        <taxon>Pterygota</taxon>
        <taxon>Neoptera</taxon>
        <taxon>Endopterygota</taxon>
        <taxon>Lepidoptera</taxon>
        <taxon>Glossata</taxon>
        <taxon>Ditrysia</taxon>
        <taxon>Papilionoidea</taxon>
        <taxon>Papilionidae</taxon>
        <taxon>Papilioninae</taxon>
        <taxon>Iphiclides</taxon>
    </lineage>
</organism>
<dbReference type="Proteomes" id="UP000837857">
    <property type="component" value="Chromosome 16"/>
</dbReference>
<protein>
    <submittedName>
        <fullName evidence="1">Uncharacterized protein</fullName>
    </submittedName>
</protein>
<evidence type="ECO:0000313" key="1">
    <source>
        <dbReference type="EMBL" id="CAH2044908.1"/>
    </source>
</evidence>
<dbReference type="EMBL" id="OW152828">
    <property type="protein sequence ID" value="CAH2044908.1"/>
    <property type="molecule type" value="Genomic_DNA"/>
</dbReference>
<evidence type="ECO:0000313" key="2">
    <source>
        <dbReference type="Proteomes" id="UP000837857"/>
    </source>
</evidence>